<dbReference type="EMBL" id="CP087164">
    <property type="protein sequence ID" value="UGS38394.1"/>
    <property type="molecule type" value="Genomic_DNA"/>
</dbReference>
<name>A0A9E6Y1H7_9ACTN</name>
<accession>A0A9E6Y1H7</accession>
<keyword evidence="2" id="KW-1185">Reference proteome</keyword>
<dbReference type="AlphaFoldDB" id="A0A9E6Y1H7"/>
<dbReference type="Proteomes" id="UP001162834">
    <property type="component" value="Chromosome"/>
</dbReference>
<dbReference type="RefSeq" id="WP_259312416.1">
    <property type="nucleotide sequence ID" value="NZ_CP087164.1"/>
</dbReference>
<reference evidence="1" key="1">
    <citation type="journal article" date="2022" name="Int. J. Syst. Evol. Microbiol.">
        <title>Pseudomonas aegrilactucae sp. nov. and Pseudomonas morbosilactucae sp. nov., pathogens causing bacterial rot of lettuce in Japan.</title>
        <authorList>
            <person name="Sawada H."/>
            <person name="Fujikawa T."/>
            <person name="Satou M."/>
        </authorList>
    </citation>
    <scope>NUCLEOTIDE SEQUENCE</scope>
    <source>
        <strain evidence="1">0166_1</strain>
    </source>
</reference>
<protein>
    <submittedName>
        <fullName evidence="1">Uncharacterized protein</fullName>
    </submittedName>
</protein>
<proteinExistence type="predicted"/>
<sequence>MRIKQTGKIQGGTRKFRHATGTFKGTVRAYAVLARNPDGSCNQQADALLDADAFSGRGTLSF</sequence>
<evidence type="ECO:0000313" key="2">
    <source>
        <dbReference type="Proteomes" id="UP001162834"/>
    </source>
</evidence>
<gene>
    <name evidence="1" type="ORF">DSM104329_04820</name>
</gene>
<dbReference type="KEGG" id="sbae:DSM104329_04820"/>
<organism evidence="1 2">
    <name type="scientific">Capillimicrobium parvum</name>
    <dbReference type="NCBI Taxonomy" id="2884022"/>
    <lineage>
        <taxon>Bacteria</taxon>
        <taxon>Bacillati</taxon>
        <taxon>Actinomycetota</taxon>
        <taxon>Thermoleophilia</taxon>
        <taxon>Solirubrobacterales</taxon>
        <taxon>Capillimicrobiaceae</taxon>
        <taxon>Capillimicrobium</taxon>
    </lineage>
</organism>
<evidence type="ECO:0000313" key="1">
    <source>
        <dbReference type="EMBL" id="UGS38394.1"/>
    </source>
</evidence>